<dbReference type="PROSITE" id="PS50850">
    <property type="entry name" value="MFS"/>
    <property type="match status" value="1"/>
</dbReference>
<dbReference type="AlphaFoldDB" id="A0A5E4TWA3"/>
<dbReference type="EMBL" id="CABPRZ010000005">
    <property type="protein sequence ID" value="VVD91453.1"/>
    <property type="molecule type" value="Genomic_DNA"/>
</dbReference>
<feature type="transmembrane region" description="Helical" evidence="4">
    <location>
        <begin position="184"/>
        <end position="205"/>
    </location>
</feature>
<keyword evidence="2 4" id="KW-1133">Transmembrane helix</keyword>
<dbReference type="NCBIfam" id="TIGR04259">
    <property type="entry name" value="oxa_formateAnti"/>
    <property type="match status" value="1"/>
</dbReference>
<feature type="transmembrane region" description="Helical" evidence="4">
    <location>
        <begin position="63"/>
        <end position="84"/>
    </location>
</feature>
<feature type="domain" description="Major facilitator superfamily (MFS) profile" evidence="5">
    <location>
        <begin position="59"/>
        <end position="455"/>
    </location>
</feature>
<evidence type="ECO:0000256" key="3">
    <source>
        <dbReference type="ARBA" id="ARBA00023136"/>
    </source>
</evidence>
<evidence type="ECO:0000256" key="2">
    <source>
        <dbReference type="ARBA" id="ARBA00022989"/>
    </source>
</evidence>
<dbReference type="GO" id="GO:0016020">
    <property type="term" value="C:membrane"/>
    <property type="evidence" value="ECO:0007669"/>
    <property type="project" value="InterPro"/>
</dbReference>
<keyword evidence="3 4" id="KW-0472">Membrane</keyword>
<proteinExistence type="predicted"/>
<evidence type="ECO:0000259" key="5">
    <source>
        <dbReference type="PROSITE" id="PS50850"/>
    </source>
</evidence>
<keyword evidence="7" id="KW-1185">Reference proteome</keyword>
<evidence type="ECO:0000256" key="4">
    <source>
        <dbReference type="SAM" id="Phobius"/>
    </source>
</evidence>
<dbReference type="InterPro" id="IPR050327">
    <property type="entry name" value="Proton-linked_MCT"/>
</dbReference>
<dbReference type="PANTHER" id="PTHR11360:SF304">
    <property type="entry name" value="MFS DOMAIN-CONTAINING PROTEIN"/>
    <property type="match status" value="1"/>
</dbReference>
<dbReference type="CDD" id="cd17353">
    <property type="entry name" value="MFS_OFA_like"/>
    <property type="match status" value="1"/>
</dbReference>
<feature type="transmembrane region" description="Helical" evidence="4">
    <location>
        <begin position="127"/>
        <end position="146"/>
    </location>
</feature>
<name>A0A5E4TWA3_9BURK</name>
<feature type="transmembrane region" description="Helical" evidence="4">
    <location>
        <begin position="96"/>
        <end position="115"/>
    </location>
</feature>
<feature type="transmembrane region" description="Helical" evidence="4">
    <location>
        <begin position="301"/>
        <end position="323"/>
    </location>
</feature>
<evidence type="ECO:0000256" key="1">
    <source>
        <dbReference type="ARBA" id="ARBA00022692"/>
    </source>
</evidence>
<feature type="transmembrane region" description="Helical" evidence="4">
    <location>
        <begin position="152"/>
        <end position="172"/>
    </location>
</feature>
<dbReference type="Pfam" id="PF07690">
    <property type="entry name" value="MFS_1"/>
    <property type="match status" value="1"/>
</dbReference>
<dbReference type="PANTHER" id="PTHR11360">
    <property type="entry name" value="MONOCARBOXYLATE TRANSPORTER"/>
    <property type="match status" value="1"/>
</dbReference>
<dbReference type="GO" id="GO:0019531">
    <property type="term" value="F:oxalate transmembrane transporter activity"/>
    <property type="evidence" value="ECO:0007669"/>
    <property type="project" value="InterPro"/>
</dbReference>
<dbReference type="InterPro" id="IPR026355">
    <property type="entry name" value="Oxa/Form_antiport"/>
</dbReference>
<feature type="transmembrane region" description="Helical" evidence="4">
    <location>
        <begin position="344"/>
        <end position="362"/>
    </location>
</feature>
<sequence>MPGGAWRAVYHGAPVAMTAEPETHSDAIGPPRFIGQDRRQVMQAGAQQQGGKSPFLGGRWSQLVIGIICMGLVANLQYSWTLFVEPMNSKHQWGTAAIQVAFSIFIVVETWLVPIEGWLVDRFGPRPVVAGGAVCVGLSWVMYSYASTLPVLYTAAVIAGIGAGCVYGTCVGNALKWFPDRRGLAAGLTAAGFGAGAAITVIPIANMIRSSGYESAFFNFGIIQGVAIFVLALLLIKPRAPKGAVVSRRNMASSVDYSPGQMIKTPVFWVIYICFVAVAAGGLMATAQIGPIAKDFGIAKLPITLFGATLPLLTMTLSVDNLCNGFTRPLCGFVSDKIGRENTMFIVFLGEGVAMLGLMQFGQNPYAFVFFAAMTFLCWGEIFSIFPALCADTFGTKNAAANAGTLYTAKGTAALLVPLASVLSVGGHWDRVFIAAATISIVAAASAKFLLAPMRKRWINSVNQPSTCAGGVQLVSPASE</sequence>
<feature type="transmembrane region" description="Helical" evidence="4">
    <location>
        <begin position="403"/>
        <end position="426"/>
    </location>
</feature>
<evidence type="ECO:0000313" key="7">
    <source>
        <dbReference type="Proteomes" id="UP000414233"/>
    </source>
</evidence>
<gene>
    <name evidence="6" type="ORF">PTE30175_01574</name>
</gene>
<dbReference type="InterPro" id="IPR011701">
    <property type="entry name" value="MFS"/>
</dbReference>
<dbReference type="Proteomes" id="UP000414233">
    <property type="component" value="Unassembled WGS sequence"/>
</dbReference>
<dbReference type="InterPro" id="IPR020846">
    <property type="entry name" value="MFS_dom"/>
</dbReference>
<feature type="transmembrane region" description="Helical" evidence="4">
    <location>
        <begin position="368"/>
        <end position="391"/>
    </location>
</feature>
<accession>A0A5E4TWA3</accession>
<feature type="transmembrane region" description="Helical" evidence="4">
    <location>
        <begin position="217"/>
        <end position="236"/>
    </location>
</feature>
<reference evidence="6 7" key="1">
    <citation type="submission" date="2019-08" db="EMBL/GenBank/DDBJ databases">
        <authorList>
            <person name="Peeters C."/>
        </authorList>
    </citation>
    <scope>NUCLEOTIDE SEQUENCE [LARGE SCALE GENOMIC DNA]</scope>
    <source>
        <strain evidence="6 7">LMG 30175</strain>
    </source>
</reference>
<organism evidence="6 7">
    <name type="scientific">Pandoraea terrae</name>
    <dbReference type="NCBI Taxonomy" id="1537710"/>
    <lineage>
        <taxon>Bacteria</taxon>
        <taxon>Pseudomonadati</taxon>
        <taxon>Pseudomonadota</taxon>
        <taxon>Betaproteobacteria</taxon>
        <taxon>Burkholderiales</taxon>
        <taxon>Burkholderiaceae</taxon>
        <taxon>Pandoraea</taxon>
    </lineage>
</organism>
<dbReference type="InterPro" id="IPR036259">
    <property type="entry name" value="MFS_trans_sf"/>
</dbReference>
<dbReference type="SUPFAM" id="SSF103473">
    <property type="entry name" value="MFS general substrate transporter"/>
    <property type="match status" value="1"/>
</dbReference>
<feature type="transmembrane region" description="Helical" evidence="4">
    <location>
        <begin position="432"/>
        <end position="451"/>
    </location>
</feature>
<protein>
    <submittedName>
        <fullName evidence="6">Oxalate/formate MFS antiporter</fullName>
    </submittedName>
</protein>
<feature type="transmembrane region" description="Helical" evidence="4">
    <location>
        <begin position="267"/>
        <end position="289"/>
    </location>
</feature>
<evidence type="ECO:0000313" key="6">
    <source>
        <dbReference type="EMBL" id="VVD91453.1"/>
    </source>
</evidence>
<dbReference type="Gene3D" id="1.20.1250.20">
    <property type="entry name" value="MFS general substrate transporter like domains"/>
    <property type="match status" value="2"/>
</dbReference>
<keyword evidence="1 4" id="KW-0812">Transmembrane</keyword>